<gene>
    <name evidence="1" type="ORF">EYH13_01775</name>
</gene>
<dbReference type="AlphaFoldDB" id="A0A832Z8P9"/>
<evidence type="ECO:0000313" key="1">
    <source>
        <dbReference type="EMBL" id="HIP74883.1"/>
    </source>
</evidence>
<dbReference type="SUPFAM" id="SSF82171">
    <property type="entry name" value="DPP6 N-terminal domain-like"/>
    <property type="match status" value="1"/>
</dbReference>
<accession>A0A832Z8P9</accession>
<evidence type="ECO:0000313" key="2">
    <source>
        <dbReference type="Proteomes" id="UP000649326"/>
    </source>
</evidence>
<feature type="non-terminal residue" evidence="1">
    <location>
        <position position="117"/>
    </location>
</feature>
<sequence length="117" mass="13570">MSKIEWDEKTFAKFSYLSDVRISKDGKQIAYVLTKANLKDNKYENTIIVEDIESGVRKFVENASMPRLSPSGTKMSFVRSNEKTGELWLVDLRSMSAKRLMEAKNILNVSWNEDDRR</sequence>
<dbReference type="InterPro" id="IPR011042">
    <property type="entry name" value="6-blade_b-propeller_TolB-like"/>
</dbReference>
<proteinExistence type="predicted"/>
<organism evidence="1 2">
    <name type="scientific">Thermococcus paralvinellae</name>
    <dbReference type="NCBI Taxonomy" id="582419"/>
    <lineage>
        <taxon>Archaea</taxon>
        <taxon>Methanobacteriati</taxon>
        <taxon>Methanobacteriota</taxon>
        <taxon>Thermococci</taxon>
        <taxon>Thermococcales</taxon>
        <taxon>Thermococcaceae</taxon>
        <taxon>Thermococcus</taxon>
    </lineage>
</organism>
<name>A0A832Z8P9_9EURY</name>
<dbReference type="Gene3D" id="2.120.10.30">
    <property type="entry name" value="TolB, C-terminal domain"/>
    <property type="match status" value="1"/>
</dbReference>
<comment type="caution">
    <text evidence="1">The sequence shown here is derived from an EMBL/GenBank/DDBJ whole genome shotgun (WGS) entry which is preliminary data.</text>
</comment>
<protein>
    <submittedName>
        <fullName evidence="1">S9 family peptidase</fullName>
    </submittedName>
</protein>
<dbReference type="Proteomes" id="UP000649326">
    <property type="component" value="Unassembled WGS sequence"/>
</dbReference>
<reference evidence="1" key="1">
    <citation type="journal article" date="2020" name="ISME J.">
        <title>Gammaproteobacteria mediating utilization of methyl-, sulfur- and petroleum organic compounds in deep ocean hydrothermal plumes.</title>
        <authorList>
            <person name="Zhou Z."/>
            <person name="Liu Y."/>
            <person name="Pan J."/>
            <person name="Cron B.R."/>
            <person name="Toner B.M."/>
            <person name="Anantharaman K."/>
            <person name="Breier J.A."/>
            <person name="Dick G.J."/>
            <person name="Li M."/>
        </authorList>
    </citation>
    <scope>NUCLEOTIDE SEQUENCE</scope>
    <source>
        <strain evidence="1">SZUA-1451</strain>
    </source>
</reference>
<dbReference type="EMBL" id="DQUG01000074">
    <property type="protein sequence ID" value="HIP74883.1"/>
    <property type="molecule type" value="Genomic_DNA"/>
</dbReference>